<feature type="compositionally biased region" description="Low complexity" evidence="1">
    <location>
        <begin position="103"/>
        <end position="118"/>
    </location>
</feature>
<name>A0ABR3ES44_9AGAR</name>
<evidence type="ECO:0000313" key="2">
    <source>
        <dbReference type="EMBL" id="KAL0565662.1"/>
    </source>
</evidence>
<dbReference type="EMBL" id="JBAHYK010002173">
    <property type="protein sequence ID" value="KAL0565662.1"/>
    <property type="molecule type" value="Genomic_DNA"/>
</dbReference>
<reference evidence="2 3" key="1">
    <citation type="submission" date="2024-02" db="EMBL/GenBank/DDBJ databases">
        <title>A draft genome for the cacao thread blight pathogen Marasmius crinis-equi.</title>
        <authorList>
            <person name="Cohen S.P."/>
            <person name="Baruah I.K."/>
            <person name="Amoako-Attah I."/>
            <person name="Bukari Y."/>
            <person name="Meinhardt L.W."/>
            <person name="Bailey B.A."/>
        </authorList>
    </citation>
    <scope>NUCLEOTIDE SEQUENCE [LARGE SCALE GENOMIC DNA]</scope>
    <source>
        <strain evidence="2 3">GH-76</strain>
    </source>
</reference>
<keyword evidence="3" id="KW-1185">Reference proteome</keyword>
<feature type="region of interest" description="Disordered" evidence="1">
    <location>
        <begin position="157"/>
        <end position="189"/>
    </location>
</feature>
<evidence type="ECO:0000313" key="3">
    <source>
        <dbReference type="Proteomes" id="UP001465976"/>
    </source>
</evidence>
<comment type="caution">
    <text evidence="2">The sequence shown here is derived from an EMBL/GenBank/DDBJ whole genome shotgun (WGS) entry which is preliminary data.</text>
</comment>
<feature type="region of interest" description="Disordered" evidence="1">
    <location>
        <begin position="41"/>
        <end position="133"/>
    </location>
</feature>
<organism evidence="2 3">
    <name type="scientific">Marasmius crinis-equi</name>
    <dbReference type="NCBI Taxonomy" id="585013"/>
    <lineage>
        <taxon>Eukaryota</taxon>
        <taxon>Fungi</taxon>
        <taxon>Dikarya</taxon>
        <taxon>Basidiomycota</taxon>
        <taxon>Agaricomycotina</taxon>
        <taxon>Agaricomycetes</taxon>
        <taxon>Agaricomycetidae</taxon>
        <taxon>Agaricales</taxon>
        <taxon>Marasmiineae</taxon>
        <taxon>Marasmiaceae</taxon>
        <taxon>Marasmius</taxon>
    </lineage>
</organism>
<gene>
    <name evidence="2" type="ORF">V5O48_016357</name>
</gene>
<evidence type="ECO:0000256" key="1">
    <source>
        <dbReference type="SAM" id="MobiDB-lite"/>
    </source>
</evidence>
<feature type="compositionally biased region" description="Basic and acidic residues" evidence="1">
    <location>
        <begin position="60"/>
        <end position="91"/>
    </location>
</feature>
<sequence length="291" mass="31837">MSTAQGTRIWGVPYVWVVRWFKGDDLSLVEIGLVELGTQRHLESGGDGNGGVVDNTQIERGGREKREKLREKRRWEREQGIWESDEHHEYESEAVAQGTSKLTPPQHQHTHSTSSNTTWQAEEGQDGADRKEKNRLSSIYISIGNVGASIEGYGVTGRGQGSRKRHGAPTPTGGVYDGEVSDPEGPKTPWGCTVKVRRLTGSGRGERLKVVAMLNVSFPSPDVGVDKSALRKREVGRFIPPAGDGHGAGLVLTAEEIKDQMRSTGMWLVVREGFGGVGKISRKGDGWRSRA</sequence>
<dbReference type="Proteomes" id="UP001465976">
    <property type="component" value="Unassembled WGS sequence"/>
</dbReference>
<protein>
    <submittedName>
        <fullName evidence="2">Uncharacterized protein</fullName>
    </submittedName>
</protein>
<accession>A0ABR3ES44</accession>
<proteinExistence type="predicted"/>